<evidence type="ECO:0000313" key="2">
    <source>
        <dbReference type="EMBL" id="CAE7039425.1"/>
    </source>
</evidence>
<protein>
    <submittedName>
        <fullName evidence="2">Uncharacterized protein</fullName>
    </submittedName>
</protein>
<evidence type="ECO:0000256" key="1">
    <source>
        <dbReference type="SAM" id="MobiDB-lite"/>
    </source>
</evidence>
<accession>A0A812II02</accession>
<comment type="caution">
    <text evidence="2">The sequence shown here is derived from an EMBL/GenBank/DDBJ whole genome shotgun (WGS) entry which is preliminary data.</text>
</comment>
<organism evidence="2 3">
    <name type="scientific">Symbiodinium natans</name>
    <dbReference type="NCBI Taxonomy" id="878477"/>
    <lineage>
        <taxon>Eukaryota</taxon>
        <taxon>Sar</taxon>
        <taxon>Alveolata</taxon>
        <taxon>Dinophyceae</taxon>
        <taxon>Suessiales</taxon>
        <taxon>Symbiodiniaceae</taxon>
        <taxon>Symbiodinium</taxon>
    </lineage>
</organism>
<proteinExistence type="predicted"/>
<dbReference type="AlphaFoldDB" id="A0A812II02"/>
<gene>
    <name evidence="2" type="ORF">SNAT2548_LOCUS4684</name>
</gene>
<reference evidence="2" key="1">
    <citation type="submission" date="2021-02" db="EMBL/GenBank/DDBJ databases">
        <authorList>
            <person name="Dougan E. K."/>
            <person name="Rhodes N."/>
            <person name="Thang M."/>
            <person name="Chan C."/>
        </authorList>
    </citation>
    <scope>NUCLEOTIDE SEQUENCE</scope>
</reference>
<dbReference type="OrthoDB" id="447779at2759"/>
<sequence length="67" mass="7296">MATAVRAEAAHFDPYLVAEFDPYGGGTDEAPEEEDGCIEIPDEDEECEDELGQAEADDSDAVKRFNV</sequence>
<feature type="region of interest" description="Disordered" evidence="1">
    <location>
        <begin position="44"/>
        <end position="67"/>
    </location>
</feature>
<feature type="compositionally biased region" description="Acidic residues" evidence="1">
    <location>
        <begin position="44"/>
        <end position="59"/>
    </location>
</feature>
<keyword evidence="3" id="KW-1185">Reference proteome</keyword>
<evidence type="ECO:0000313" key="3">
    <source>
        <dbReference type="Proteomes" id="UP000604046"/>
    </source>
</evidence>
<dbReference type="EMBL" id="CAJNDS010000291">
    <property type="protein sequence ID" value="CAE7039425.1"/>
    <property type="molecule type" value="Genomic_DNA"/>
</dbReference>
<name>A0A812II02_9DINO</name>
<dbReference type="Proteomes" id="UP000604046">
    <property type="component" value="Unassembled WGS sequence"/>
</dbReference>